<dbReference type="Gene3D" id="2.60.40.3110">
    <property type="match status" value="1"/>
</dbReference>
<dbReference type="EMBL" id="JABWMH010000001">
    <property type="protein sequence ID" value="NVD26286.1"/>
    <property type="molecule type" value="Genomic_DNA"/>
</dbReference>
<sequence>MAWQLSPVQIAQVDPIPQPRRISFSVPLIYDRRVLGDVMLELKPDGEPLFETASLQQQIAPLLNEDGKQRLAEALDGRTFVTSNDLSATQIEIRFDQTRLEIVVDRIKGEYRPTGTLGQALPNRSQLTLPTSEPANFSAYMNFNTNLEYSERDGAQKPEVFIFGAARFQNVVLEVDGALSDQFEGQYKFYRRSVRAVYDQPEQYRRFSAGDLRLSSIPLLRTPFIGGVAVEKSRQIFNPFQPITRLGGREVFLDSRSTVDVLINGGQYQTFELDAGRYDLANLPLQVGSNDVQLRIRDSAGREQTIDLDYFFEPLDLEVGEEEYTAGIGVIARNLSFEPSYSDDPVFTGSYRRGISENLVLGGATQISEALQLIAGEMTIVPQIVPGVFDVQAAVSRGGGTGFAARAGYRIRTGNSFSNRKQFSLTVDYESANYQTVGDIIPSSFNLLTLSASYTQSFTERTYASTGLNHSRRGGGLADRTSAYLDIIHRLNDRLRLTAGIEYGDDDFSNDNFGVRIGISYVFGGDHRVNADYRSRTATTRATVSRGSDNGVGSIGYDLSFSDSQGQTSADASLDYVGNRFQARASVFTDGNNLGNIADEPRARLQFGTSIAFADGAFGVGRPISDSFAIVKPHPSLKGRNVISGRSLSDNEYSARSGALGAAVQSDLSSYSGQSVQFDVDSLEPGYDIGDGVVYVDPAFHSGYKVIVGNDRYVSALGTLLADGLPVMLVSGKITSEDDDGFEPMPFFTNSIGRFGIVGLAPGKSYQVTVDSLGRMFTITVPAENDGLFRIGELDLNAESE</sequence>
<reference evidence="1 2" key="1">
    <citation type="submission" date="2020-06" db="EMBL/GenBank/DDBJ databases">
        <authorList>
            <person name="Kim S.-J."/>
            <person name="Park S.-J."/>
        </authorList>
    </citation>
    <scope>NUCLEOTIDE SEQUENCE [LARGE SCALE GENOMIC DNA]</scope>
    <source>
        <strain evidence="1 2">SW-151</strain>
    </source>
</reference>
<dbReference type="PANTHER" id="PTHR30451">
    <property type="entry name" value="OUTER MEMBRANE USHER PROTEIN"/>
    <property type="match status" value="1"/>
</dbReference>
<evidence type="ECO:0000313" key="2">
    <source>
        <dbReference type="Proteomes" id="UP000652427"/>
    </source>
</evidence>
<dbReference type="RefSeq" id="WP_176277867.1">
    <property type="nucleotide sequence ID" value="NZ_JABWMH010000001.1"/>
</dbReference>
<accession>A0ABX2MY70</accession>
<dbReference type="Gene3D" id="2.60.40.2610">
    <property type="entry name" value="Outer membrane usher protein FimD, plug domain"/>
    <property type="match status" value="1"/>
</dbReference>
<name>A0ABX2MY70_9SPHN</name>
<evidence type="ECO:0000313" key="1">
    <source>
        <dbReference type="EMBL" id="NVD26286.1"/>
    </source>
</evidence>
<protein>
    <submittedName>
        <fullName evidence="1">Fimbria/pilus outer membrane usher protein</fullName>
    </submittedName>
</protein>
<dbReference type="PANTHER" id="PTHR30451:SF5">
    <property type="entry name" value="SLR0019 PROTEIN"/>
    <property type="match status" value="1"/>
</dbReference>
<dbReference type="SUPFAM" id="SSF56935">
    <property type="entry name" value="Porins"/>
    <property type="match status" value="1"/>
</dbReference>
<organism evidence="1 2">
    <name type="scientific">Parasphingorhabdus flavimaris</name>
    <dbReference type="NCBI Taxonomy" id="266812"/>
    <lineage>
        <taxon>Bacteria</taxon>
        <taxon>Pseudomonadati</taxon>
        <taxon>Pseudomonadota</taxon>
        <taxon>Alphaproteobacteria</taxon>
        <taxon>Sphingomonadales</taxon>
        <taxon>Sphingomonadaceae</taxon>
        <taxon>Parasphingorhabdus</taxon>
    </lineage>
</organism>
<proteinExistence type="predicted"/>
<gene>
    <name evidence="1" type="ORF">HUO14_00040</name>
</gene>
<dbReference type="Proteomes" id="UP000652427">
    <property type="component" value="Unassembled WGS sequence"/>
</dbReference>
<comment type="caution">
    <text evidence="1">The sequence shown here is derived from an EMBL/GenBank/DDBJ whole genome shotgun (WGS) entry which is preliminary data.</text>
</comment>
<dbReference type="InterPro" id="IPR042186">
    <property type="entry name" value="FimD_plug_dom"/>
</dbReference>
<dbReference type="Pfam" id="PF00577">
    <property type="entry name" value="Usher"/>
    <property type="match status" value="1"/>
</dbReference>
<dbReference type="InterPro" id="IPR000015">
    <property type="entry name" value="Fimb_usher"/>
</dbReference>
<keyword evidence="2" id="KW-1185">Reference proteome</keyword>